<dbReference type="Proteomes" id="UP000677228">
    <property type="component" value="Unassembled WGS sequence"/>
</dbReference>
<feature type="compositionally biased region" description="Low complexity" evidence="1">
    <location>
        <begin position="324"/>
        <end position="343"/>
    </location>
</feature>
<dbReference type="EMBL" id="CAJNOK010001514">
    <property type="protein sequence ID" value="CAF0816011.1"/>
    <property type="molecule type" value="Genomic_DNA"/>
</dbReference>
<evidence type="ECO:0000313" key="2">
    <source>
        <dbReference type="EMBL" id="CAF0816011.1"/>
    </source>
</evidence>
<gene>
    <name evidence="3" type="ORF">GPM918_LOCUS6456</name>
    <name evidence="2" type="ORF">OVA965_LOCUS5398</name>
    <name evidence="5" type="ORF">SRO942_LOCUS6456</name>
    <name evidence="4" type="ORF">TMI583_LOCUS5396</name>
</gene>
<dbReference type="EMBL" id="CAJOBC010000996">
    <property type="protein sequence ID" value="CAF3646128.1"/>
    <property type="molecule type" value="Genomic_DNA"/>
</dbReference>
<dbReference type="Proteomes" id="UP000663829">
    <property type="component" value="Unassembled WGS sequence"/>
</dbReference>
<dbReference type="Proteomes" id="UP000682733">
    <property type="component" value="Unassembled WGS sequence"/>
</dbReference>
<name>A0A813WX07_9BILA</name>
<reference evidence="3" key="1">
    <citation type="submission" date="2021-02" db="EMBL/GenBank/DDBJ databases">
        <authorList>
            <person name="Nowell W R."/>
        </authorList>
    </citation>
    <scope>NUCLEOTIDE SEQUENCE</scope>
</reference>
<accession>A0A813WX07</accession>
<evidence type="ECO:0000313" key="3">
    <source>
        <dbReference type="EMBL" id="CAF0858470.1"/>
    </source>
</evidence>
<feature type="compositionally biased region" description="Polar residues" evidence="1">
    <location>
        <begin position="344"/>
        <end position="369"/>
    </location>
</feature>
<feature type="region of interest" description="Disordered" evidence="1">
    <location>
        <begin position="1"/>
        <end position="28"/>
    </location>
</feature>
<evidence type="ECO:0000256" key="1">
    <source>
        <dbReference type="SAM" id="MobiDB-lite"/>
    </source>
</evidence>
<keyword evidence="6" id="KW-1185">Reference proteome</keyword>
<dbReference type="AlphaFoldDB" id="A0A813WX07"/>
<feature type="region of interest" description="Disordered" evidence="1">
    <location>
        <begin position="317"/>
        <end position="369"/>
    </location>
</feature>
<evidence type="ECO:0000313" key="6">
    <source>
        <dbReference type="Proteomes" id="UP000663829"/>
    </source>
</evidence>
<protein>
    <submittedName>
        <fullName evidence="3">Uncharacterized protein</fullName>
    </submittedName>
</protein>
<evidence type="ECO:0000313" key="4">
    <source>
        <dbReference type="EMBL" id="CAF3600122.1"/>
    </source>
</evidence>
<dbReference type="OrthoDB" id="10064379at2759"/>
<proteinExistence type="predicted"/>
<dbReference type="EMBL" id="CAJNOQ010000996">
    <property type="protein sequence ID" value="CAF0858470.1"/>
    <property type="molecule type" value="Genomic_DNA"/>
</dbReference>
<dbReference type="EMBL" id="CAJOBA010001514">
    <property type="protein sequence ID" value="CAF3600122.1"/>
    <property type="molecule type" value="Genomic_DNA"/>
</dbReference>
<dbReference type="Proteomes" id="UP000681722">
    <property type="component" value="Unassembled WGS sequence"/>
</dbReference>
<comment type="caution">
    <text evidence="3">The sequence shown here is derived from an EMBL/GenBank/DDBJ whole genome shotgun (WGS) entry which is preliminary data.</text>
</comment>
<organism evidence="3 6">
    <name type="scientific">Didymodactylos carnosus</name>
    <dbReference type="NCBI Taxonomy" id="1234261"/>
    <lineage>
        <taxon>Eukaryota</taxon>
        <taxon>Metazoa</taxon>
        <taxon>Spiralia</taxon>
        <taxon>Gnathifera</taxon>
        <taxon>Rotifera</taxon>
        <taxon>Eurotatoria</taxon>
        <taxon>Bdelloidea</taxon>
        <taxon>Philodinida</taxon>
        <taxon>Philodinidae</taxon>
        <taxon>Didymodactylos</taxon>
    </lineage>
</organism>
<sequence>MTSDINQVKIRHGSYRSSPQQTHNKLRTTTRRTAFISTASVNKMVPPLLINLTPPPTSSFTNLTSMSMNGHRSLQRNLNITRLNGKINDVRGSPLLNGILQQKSTESIRLTPIQFVRKRINHSISPSPSPTVLQNNLNNKRTRLGSERALVQNGRPHPTKLHSEMRNGLPRKGQQFSSHHPPIQIPQKQRPLFAPNVILLNRIKAERNPHATPPLPFISGPTSTPKAKMFASVQAPTIAPLAYEERVSDITIDEFDNDEPIYVIAQYDPSTSNKPSEAEIHHAVENQLANVRKQQQQQQLRPYVSPSKIIVEYNKPPPHPQLKNQFQHRNQSRSQHQQISSSIPQNMSSVNTSVQPISNNDRPQQNLRPFNRFSPVQHQHFQPIKAQRQDHAINFHLMQANMFRTIPGTLY</sequence>
<evidence type="ECO:0000313" key="5">
    <source>
        <dbReference type="EMBL" id="CAF3646128.1"/>
    </source>
</evidence>